<dbReference type="EMBL" id="DAAXRR010000044">
    <property type="protein sequence ID" value="HAG2294465.1"/>
    <property type="molecule type" value="Genomic_DNA"/>
</dbReference>
<proteinExistence type="predicted"/>
<evidence type="ECO:0000313" key="1">
    <source>
        <dbReference type="EMBL" id="HAG2294465.1"/>
    </source>
</evidence>
<dbReference type="RefSeq" id="WP_227945757.1">
    <property type="nucleotide sequence ID" value="NZ_CP085981.1"/>
</dbReference>
<dbReference type="AlphaFoldDB" id="A0A760BVZ9"/>
<sequence length="80" mass="9069">MDEIPEMTFPIGLTHPLKVSLNPNTGELVFECFQLIGDKTQKFRFLMEPKAALTLLSVLPEIQRVGAHIIEEKAKLSYLQ</sequence>
<protein>
    <submittedName>
        <fullName evidence="1">Uncharacterized protein</fullName>
    </submittedName>
</protein>
<reference evidence="1" key="1">
    <citation type="journal article" date="2018" name="Genome Biol.">
        <title>SKESA: strategic k-mer extension for scrupulous assemblies.</title>
        <authorList>
            <person name="Souvorov A."/>
            <person name="Agarwala R."/>
            <person name="Lipman D.J."/>
        </authorList>
    </citation>
    <scope>NUCLEOTIDE SEQUENCE</scope>
    <source>
        <strain evidence="1">MA.1090801643</strain>
    </source>
</reference>
<name>A0A760BVZ9_SALER</name>
<reference evidence="1" key="2">
    <citation type="submission" date="2020-02" db="EMBL/GenBank/DDBJ databases">
        <authorList>
            <consortium name="NCBI Pathogen Detection Project"/>
        </authorList>
    </citation>
    <scope>NUCLEOTIDE SEQUENCE</scope>
    <source>
        <strain evidence="1">MA.1090801643</strain>
    </source>
</reference>
<organism evidence="1">
    <name type="scientific">Salmonella enterica</name>
    <name type="common">Salmonella choleraesuis</name>
    <dbReference type="NCBI Taxonomy" id="28901"/>
    <lineage>
        <taxon>Bacteria</taxon>
        <taxon>Pseudomonadati</taxon>
        <taxon>Pseudomonadota</taxon>
        <taxon>Gammaproteobacteria</taxon>
        <taxon>Enterobacterales</taxon>
        <taxon>Enterobacteriaceae</taxon>
        <taxon>Salmonella</taxon>
    </lineage>
</organism>
<accession>A0A760BVZ9</accession>
<comment type="caution">
    <text evidence="1">The sequence shown here is derived from an EMBL/GenBank/DDBJ whole genome shotgun (WGS) entry which is preliminary data.</text>
</comment>
<gene>
    <name evidence="1" type="ORF">G8V35_004506</name>
</gene>